<gene>
    <name evidence="9" type="ORF">GAH_00621</name>
</gene>
<dbReference type="PANTHER" id="PTHR48078:SF6">
    <property type="entry name" value="L-THREONINE DEHYDRATASE CATABOLIC TDCB"/>
    <property type="match status" value="1"/>
</dbReference>
<accession>A0A0F7IEN6</accession>
<dbReference type="SUPFAM" id="SSF55021">
    <property type="entry name" value="ACT-like"/>
    <property type="match status" value="1"/>
</dbReference>
<keyword evidence="5" id="KW-0028">Amino-acid biosynthesis</keyword>
<evidence type="ECO:0000256" key="2">
    <source>
        <dbReference type="ARBA" id="ARBA00004810"/>
    </source>
</evidence>
<dbReference type="PANTHER" id="PTHR48078">
    <property type="entry name" value="THREONINE DEHYDRATASE, MITOCHONDRIAL-RELATED"/>
    <property type="match status" value="1"/>
</dbReference>
<evidence type="ECO:0000256" key="3">
    <source>
        <dbReference type="ARBA" id="ARBA00010869"/>
    </source>
</evidence>
<name>A0A0F7IEN6_9EURY</name>
<dbReference type="FunFam" id="3.40.50.1100:FF:000005">
    <property type="entry name" value="Threonine dehydratase catabolic"/>
    <property type="match status" value="1"/>
</dbReference>
<dbReference type="CDD" id="cd04886">
    <property type="entry name" value="ACT_ThrD-II-like"/>
    <property type="match status" value="1"/>
</dbReference>
<dbReference type="Pfam" id="PF00291">
    <property type="entry name" value="PALP"/>
    <property type="match status" value="1"/>
</dbReference>
<dbReference type="GO" id="GO:0003941">
    <property type="term" value="F:L-serine ammonia-lyase activity"/>
    <property type="evidence" value="ECO:0007669"/>
    <property type="project" value="TreeGrafter"/>
</dbReference>
<dbReference type="UniPathway" id="UPA00047">
    <property type="reaction ID" value="UER00054"/>
</dbReference>
<keyword evidence="5" id="KW-0412">Isoleucine biosynthesis</keyword>
<comment type="cofactor">
    <cofactor evidence="1">
        <name>pyridoxal 5'-phosphate</name>
        <dbReference type="ChEBI" id="CHEBI:597326"/>
    </cofactor>
</comment>
<dbReference type="InterPro" id="IPR050147">
    <property type="entry name" value="Ser/Thr_Dehydratase"/>
</dbReference>
<dbReference type="SUPFAM" id="SSF53686">
    <property type="entry name" value="Tryptophan synthase beta subunit-like PLP-dependent enzymes"/>
    <property type="match status" value="1"/>
</dbReference>
<dbReference type="NCBIfam" id="TIGR01127">
    <property type="entry name" value="ilvA_1Cterm"/>
    <property type="match status" value="1"/>
</dbReference>
<evidence type="ECO:0000256" key="4">
    <source>
        <dbReference type="ARBA" id="ARBA00012096"/>
    </source>
</evidence>
<dbReference type="GeneID" id="24803201"/>
<dbReference type="InterPro" id="IPR005789">
    <property type="entry name" value="Thr_deHydtase_catblc"/>
</dbReference>
<dbReference type="AlphaFoldDB" id="A0A0F7IEN6"/>
<proteinExistence type="inferred from homology"/>
<dbReference type="InterPro" id="IPR002912">
    <property type="entry name" value="ACT_dom"/>
</dbReference>
<dbReference type="Gene3D" id="3.30.70.260">
    <property type="match status" value="1"/>
</dbReference>
<dbReference type="Proteomes" id="UP000034723">
    <property type="component" value="Chromosome"/>
</dbReference>
<dbReference type="InterPro" id="IPR001926">
    <property type="entry name" value="TrpB-like_PALP"/>
</dbReference>
<sequence length="402" mass="43353">MDLVEEIAARAEEARRVISEHVYLTPVDYSDALSEALGADVFLKLENLQKTGSFKIRGALYKVYKIRNDVQGVVAASAGNHALGVAYASRVFGLECVVVMPEFATIAKVEAARRLGAEVVLHGAIYDDAERRAREIAEERGFAFVHPFDDPDIIAGQGTVGLEIAEQLGDVDVVVVPVGGGGLISGISAVLKKINPDVRIVGVEPENAPKFRTSLKAGRIERVEIRPTIADGLVTKRPGKTTFQIVRRLVDSVIAVSEDEIAGAIHFLLEREKVLAEGAGAAGVAALLSDRLDVDGRVAVVVSGGNIDLTAIYRLIIRGLANSGRLAVIRGYVPDSPGKLSEITGIIAAHRGNIIDVIHHREDLRAPAWHTALQIVVEVESSETLDRILEELRGRGYTFERM</sequence>
<evidence type="ECO:0000256" key="6">
    <source>
        <dbReference type="ARBA" id="ARBA00022898"/>
    </source>
</evidence>
<dbReference type="GO" id="GO:0006567">
    <property type="term" value="P:L-threonine catabolic process"/>
    <property type="evidence" value="ECO:0007669"/>
    <property type="project" value="InterPro"/>
</dbReference>
<dbReference type="InParanoid" id="A0A0F7IEN6"/>
<evidence type="ECO:0000313" key="9">
    <source>
        <dbReference type="EMBL" id="AKG92039.1"/>
    </source>
</evidence>
<feature type="domain" description="ACT" evidence="8">
    <location>
        <begin position="328"/>
        <end position="402"/>
    </location>
</feature>
<dbReference type="EMBL" id="CP011267">
    <property type="protein sequence ID" value="AKG92039.1"/>
    <property type="molecule type" value="Genomic_DNA"/>
</dbReference>
<reference evidence="9 10" key="1">
    <citation type="submission" date="2015-04" db="EMBL/GenBank/DDBJ databases">
        <title>The complete genome sequence of the hyperthermophilic, obligate iron-reducing archaeon Geoglobus ahangari strain 234T.</title>
        <authorList>
            <person name="Manzella M.P."/>
            <person name="Holmes D.E."/>
            <person name="Rocheleau J.M."/>
            <person name="Chung A."/>
            <person name="Reguera G."/>
            <person name="Kashefi K."/>
        </authorList>
    </citation>
    <scope>NUCLEOTIDE SEQUENCE [LARGE SCALE GENOMIC DNA]</scope>
    <source>
        <strain evidence="9 10">234</strain>
    </source>
</reference>
<keyword evidence="5" id="KW-0100">Branched-chain amino acid biosynthesis</keyword>
<dbReference type="CDD" id="cd01562">
    <property type="entry name" value="Thr-dehyd"/>
    <property type="match status" value="1"/>
</dbReference>
<evidence type="ECO:0000256" key="5">
    <source>
        <dbReference type="ARBA" id="ARBA00022624"/>
    </source>
</evidence>
<protein>
    <recommendedName>
        <fullName evidence="4">threonine ammonia-lyase</fullName>
        <ecNumber evidence="4">4.3.1.19</ecNumber>
    </recommendedName>
</protein>
<dbReference type="OrthoDB" id="9915at2157"/>
<evidence type="ECO:0000256" key="1">
    <source>
        <dbReference type="ARBA" id="ARBA00001933"/>
    </source>
</evidence>
<dbReference type="GO" id="GO:0006565">
    <property type="term" value="P:L-serine catabolic process"/>
    <property type="evidence" value="ECO:0007669"/>
    <property type="project" value="TreeGrafter"/>
</dbReference>
<keyword evidence="7 9" id="KW-0456">Lyase</keyword>
<dbReference type="GO" id="GO:0004794">
    <property type="term" value="F:threonine deaminase activity"/>
    <property type="evidence" value="ECO:0007669"/>
    <property type="project" value="UniProtKB-EC"/>
</dbReference>
<dbReference type="Pfam" id="PF01842">
    <property type="entry name" value="ACT"/>
    <property type="match status" value="1"/>
</dbReference>
<dbReference type="Gene3D" id="3.40.50.1100">
    <property type="match status" value="2"/>
</dbReference>
<evidence type="ECO:0000313" key="10">
    <source>
        <dbReference type="Proteomes" id="UP000034723"/>
    </source>
</evidence>
<dbReference type="FunFam" id="3.40.50.1100:FF:000007">
    <property type="entry name" value="L-threonine dehydratase catabolic TdcB"/>
    <property type="match status" value="1"/>
</dbReference>
<dbReference type="KEGG" id="gah:GAH_00621"/>
<dbReference type="InterPro" id="IPR045865">
    <property type="entry name" value="ACT-like_dom_sf"/>
</dbReference>
<dbReference type="InterPro" id="IPR000634">
    <property type="entry name" value="Ser/Thr_deHydtase_PyrdxlP-BS"/>
</dbReference>
<keyword evidence="10" id="KW-1185">Reference proteome</keyword>
<dbReference type="PROSITE" id="PS51671">
    <property type="entry name" value="ACT"/>
    <property type="match status" value="1"/>
</dbReference>
<dbReference type="RefSeq" id="WP_048094638.1">
    <property type="nucleotide sequence ID" value="NZ_CP011267.1"/>
</dbReference>
<dbReference type="InterPro" id="IPR044561">
    <property type="entry name" value="ACT_ThrD-II-like"/>
</dbReference>
<dbReference type="EC" id="4.3.1.19" evidence="4"/>
<dbReference type="InterPro" id="IPR036052">
    <property type="entry name" value="TrpB-like_PALP_sf"/>
</dbReference>
<dbReference type="GO" id="GO:0030170">
    <property type="term" value="F:pyridoxal phosphate binding"/>
    <property type="evidence" value="ECO:0007669"/>
    <property type="project" value="InterPro"/>
</dbReference>
<dbReference type="GO" id="GO:0009097">
    <property type="term" value="P:isoleucine biosynthetic process"/>
    <property type="evidence" value="ECO:0007669"/>
    <property type="project" value="UniProtKB-UniPathway"/>
</dbReference>
<dbReference type="PATRIC" id="fig|113653.22.peg.621"/>
<organism evidence="9 10">
    <name type="scientific">Geoglobus ahangari</name>
    <dbReference type="NCBI Taxonomy" id="113653"/>
    <lineage>
        <taxon>Archaea</taxon>
        <taxon>Methanobacteriati</taxon>
        <taxon>Methanobacteriota</taxon>
        <taxon>Archaeoglobi</taxon>
        <taxon>Archaeoglobales</taxon>
        <taxon>Archaeoglobaceae</taxon>
        <taxon>Geoglobus</taxon>
    </lineage>
</organism>
<evidence type="ECO:0000256" key="7">
    <source>
        <dbReference type="ARBA" id="ARBA00023239"/>
    </source>
</evidence>
<keyword evidence="6" id="KW-0663">Pyridoxal phosphate</keyword>
<dbReference type="STRING" id="113653.GAH_00621"/>
<evidence type="ECO:0000259" key="8">
    <source>
        <dbReference type="PROSITE" id="PS51671"/>
    </source>
</evidence>
<dbReference type="HOGENOM" id="CLU_021152_4_1_2"/>
<comment type="pathway">
    <text evidence="2">Amino-acid biosynthesis; L-isoleucine biosynthesis; 2-oxobutanoate from L-threonine: step 1/1.</text>
</comment>
<comment type="similarity">
    <text evidence="3">Belongs to the serine/threonine dehydratase family.</text>
</comment>
<dbReference type="PROSITE" id="PS00165">
    <property type="entry name" value="DEHYDRATASE_SER_THR"/>
    <property type="match status" value="1"/>
</dbReference>